<evidence type="ECO:0000313" key="10">
    <source>
        <dbReference type="Proteomes" id="UP000252585"/>
    </source>
</evidence>
<dbReference type="Proteomes" id="UP000252585">
    <property type="component" value="Unassembled WGS sequence"/>
</dbReference>
<dbReference type="InterPro" id="IPR026015">
    <property type="entry name" value="ATP_synth_OSCP/delta_N_sf"/>
</dbReference>
<dbReference type="AlphaFoldDB" id="A0A368YAY9"/>
<keyword evidence="4 8" id="KW-0406">Ion transport</keyword>
<evidence type="ECO:0000256" key="1">
    <source>
        <dbReference type="ARBA" id="ARBA00004370"/>
    </source>
</evidence>
<dbReference type="PANTHER" id="PTHR11910">
    <property type="entry name" value="ATP SYNTHASE DELTA CHAIN"/>
    <property type="match status" value="1"/>
</dbReference>
<dbReference type="EMBL" id="QPJJ01000001">
    <property type="protein sequence ID" value="RCW77431.1"/>
    <property type="molecule type" value="Genomic_DNA"/>
</dbReference>
<protein>
    <recommendedName>
        <fullName evidence="8">ATP synthase subunit delta</fullName>
    </recommendedName>
    <alternativeName>
        <fullName evidence="8">ATP synthase F(1) sector subunit delta</fullName>
    </alternativeName>
    <alternativeName>
        <fullName evidence="8">F-type ATPase subunit delta</fullName>
        <shortName evidence="8">F-ATPase subunit delta</shortName>
    </alternativeName>
</protein>
<dbReference type="GO" id="GO:0005886">
    <property type="term" value="C:plasma membrane"/>
    <property type="evidence" value="ECO:0007669"/>
    <property type="project" value="UniProtKB-SubCell"/>
</dbReference>
<gene>
    <name evidence="8" type="primary">atpH</name>
    <name evidence="9" type="ORF">DFR57_101305</name>
</gene>
<dbReference type="PRINTS" id="PR00125">
    <property type="entry name" value="ATPASEDELTA"/>
</dbReference>
<dbReference type="InterPro" id="IPR000711">
    <property type="entry name" value="ATPase_OSCP/dsu"/>
</dbReference>
<dbReference type="Gene3D" id="1.10.520.20">
    <property type="entry name" value="N-terminal domain of the delta subunit of the F1F0-ATP synthase"/>
    <property type="match status" value="1"/>
</dbReference>
<dbReference type="Pfam" id="PF00213">
    <property type="entry name" value="OSCP"/>
    <property type="match status" value="1"/>
</dbReference>
<keyword evidence="3 8" id="KW-0375">Hydrogen ion transport</keyword>
<dbReference type="SUPFAM" id="SSF47928">
    <property type="entry name" value="N-terminal domain of the delta subunit of the F1F0-ATP synthase"/>
    <property type="match status" value="1"/>
</dbReference>
<dbReference type="NCBIfam" id="NF004403">
    <property type="entry name" value="PRK05758.2-4"/>
    <property type="match status" value="1"/>
</dbReference>
<name>A0A368YAY9_9BACI</name>
<evidence type="ECO:0000313" key="9">
    <source>
        <dbReference type="EMBL" id="RCW77431.1"/>
    </source>
</evidence>
<evidence type="ECO:0000256" key="2">
    <source>
        <dbReference type="ARBA" id="ARBA00022448"/>
    </source>
</evidence>
<keyword evidence="2 8" id="KW-0813">Transport</keyword>
<dbReference type="NCBIfam" id="TIGR01145">
    <property type="entry name" value="ATP_synt_delta"/>
    <property type="match status" value="1"/>
</dbReference>
<dbReference type="PROSITE" id="PS00389">
    <property type="entry name" value="ATPASE_DELTA"/>
    <property type="match status" value="1"/>
</dbReference>
<comment type="similarity">
    <text evidence="8">Belongs to the ATPase delta chain family.</text>
</comment>
<dbReference type="GO" id="GO:0045259">
    <property type="term" value="C:proton-transporting ATP synthase complex"/>
    <property type="evidence" value="ECO:0007669"/>
    <property type="project" value="UniProtKB-KW"/>
</dbReference>
<evidence type="ECO:0000256" key="3">
    <source>
        <dbReference type="ARBA" id="ARBA00022781"/>
    </source>
</evidence>
<reference evidence="9 10" key="1">
    <citation type="submission" date="2018-07" db="EMBL/GenBank/DDBJ databases">
        <title>Genomic Encyclopedia of Type Strains, Phase IV (KMG-IV): sequencing the most valuable type-strain genomes for metagenomic binning, comparative biology and taxonomic classification.</title>
        <authorList>
            <person name="Goeker M."/>
        </authorList>
    </citation>
    <scope>NUCLEOTIDE SEQUENCE [LARGE SCALE GENOMIC DNA]</scope>
    <source>
        <strain evidence="9 10">DSM 27696</strain>
    </source>
</reference>
<organism evidence="9 10">
    <name type="scientific">Saliterribacillus persicus</name>
    <dbReference type="NCBI Taxonomy" id="930114"/>
    <lineage>
        <taxon>Bacteria</taxon>
        <taxon>Bacillati</taxon>
        <taxon>Bacillota</taxon>
        <taxon>Bacilli</taxon>
        <taxon>Bacillales</taxon>
        <taxon>Bacillaceae</taxon>
        <taxon>Saliterribacillus</taxon>
    </lineage>
</organism>
<evidence type="ECO:0000256" key="7">
    <source>
        <dbReference type="ARBA" id="ARBA00023310"/>
    </source>
</evidence>
<dbReference type="InterPro" id="IPR020781">
    <property type="entry name" value="ATPase_OSCP/d_CS"/>
</dbReference>
<keyword evidence="6 8" id="KW-0139">CF(1)</keyword>
<keyword evidence="5 8" id="KW-0472">Membrane</keyword>
<comment type="subcellular location">
    <subcellularLocation>
        <location evidence="8">Cell membrane</location>
        <topology evidence="8">Peripheral membrane protein</topology>
    </subcellularLocation>
    <subcellularLocation>
        <location evidence="1">Membrane</location>
    </subcellularLocation>
</comment>
<keyword evidence="7 8" id="KW-0066">ATP synthesis</keyword>
<dbReference type="HAMAP" id="MF_01416">
    <property type="entry name" value="ATP_synth_delta_bact"/>
    <property type="match status" value="1"/>
</dbReference>
<evidence type="ECO:0000256" key="8">
    <source>
        <dbReference type="HAMAP-Rule" id="MF_01416"/>
    </source>
</evidence>
<keyword evidence="8" id="KW-1003">Cell membrane</keyword>
<dbReference type="RefSeq" id="WP_114351359.1">
    <property type="nucleotide sequence ID" value="NZ_QPJJ01000001.1"/>
</dbReference>
<dbReference type="GO" id="GO:0046933">
    <property type="term" value="F:proton-transporting ATP synthase activity, rotational mechanism"/>
    <property type="evidence" value="ECO:0007669"/>
    <property type="project" value="UniProtKB-UniRule"/>
</dbReference>
<comment type="function">
    <text evidence="8">F(1)F(0) ATP synthase produces ATP from ADP in the presence of a proton or sodium gradient. F-type ATPases consist of two structural domains, F(1) containing the extramembraneous catalytic core and F(0) containing the membrane proton channel, linked together by a central stalk and a peripheral stalk. During catalysis, ATP synthesis in the catalytic domain of F(1) is coupled via a rotary mechanism of the central stalk subunits to proton translocation.</text>
</comment>
<keyword evidence="10" id="KW-1185">Reference proteome</keyword>
<accession>A0A368YAY9</accession>
<comment type="caution">
    <text evidence="9">The sequence shown here is derived from an EMBL/GenBank/DDBJ whole genome shotgun (WGS) entry which is preliminary data.</text>
</comment>
<proteinExistence type="inferred from homology"/>
<comment type="function">
    <text evidence="8">This protein is part of the stalk that links CF(0) to CF(1). It either transmits conformational changes from CF(0) to CF(1) or is implicated in proton conduction.</text>
</comment>
<dbReference type="OrthoDB" id="9802471at2"/>
<sequence>MSKANVAKRYAEALFQIGKEKETLDHLEPELLTVKEVFESNDAFLKYLQHPQVELEKKKQLLRTAFDGFSSDVLNTLSLLVDRHNQAIVPEVIEHFITLKNELQKVAVATVYTVRELTEEEQVSLKKVFVQRLEVKEVKINQVIDSTVLGGVRIKIGNTVYDGTLKGKLDRLERQIVTAN</sequence>
<evidence type="ECO:0000256" key="4">
    <source>
        <dbReference type="ARBA" id="ARBA00023065"/>
    </source>
</evidence>
<evidence type="ECO:0000256" key="6">
    <source>
        <dbReference type="ARBA" id="ARBA00023196"/>
    </source>
</evidence>
<evidence type="ECO:0000256" key="5">
    <source>
        <dbReference type="ARBA" id="ARBA00023136"/>
    </source>
</evidence>